<dbReference type="SMART" id="SM00333">
    <property type="entry name" value="TUDOR"/>
    <property type="match status" value="1"/>
</dbReference>
<dbReference type="Pfam" id="PF21743">
    <property type="entry name" value="PTM_DIR17_Tudor"/>
    <property type="match status" value="1"/>
</dbReference>
<dbReference type="PANTHER" id="PTHR37384">
    <property type="entry name" value="OS01G0835600 PROTEIN"/>
    <property type="match status" value="1"/>
</dbReference>
<dbReference type="EMBL" id="JARAOO010000004">
    <property type="protein sequence ID" value="KAJ7972477.1"/>
    <property type="molecule type" value="Genomic_DNA"/>
</dbReference>
<dbReference type="InterPro" id="IPR002999">
    <property type="entry name" value="Tudor"/>
</dbReference>
<gene>
    <name evidence="2" type="ORF">O6P43_010356</name>
</gene>
<dbReference type="AlphaFoldDB" id="A0AAD7Q0B1"/>
<evidence type="ECO:0000313" key="3">
    <source>
        <dbReference type="Proteomes" id="UP001163823"/>
    </source>
</evidence>
<dbReference type="PANTHER" id="PTHR37384:SF1">
    <property type="entry name" value="OS01G0835600 PROTEIN"/>
    <property type="match status" value="1"/>
</dbReference>
<accession>A0AAD7Q0B1</accession>
<dbReference type="KEGG" id="qsa:O6P43_010356"/>
<sequence>MESTGIEEDPKSLPTRVFELRGEPAIVINGVPDISQTDSTLVLCNSSSRADSQRNSGFGEWLEGRDVRKLFGEQYYSGTVTEFDKESEWYRVVYEDGDFEDLDWHELQEMLLPLDVSVSLKALALKAVTKNKKSAYKAGKSVDYFRDPDSKNKRSKKN</sequence>
<dbReference type="Gene3D" id="2.30.30.140">
    <property type="match status" value="1"/>
</dbReference>
<evidence type="ECO:0000313" key="2">
    <source>
        <dbReference type="EMBL" id="KAJ7972477.1"/>
    </source>
</evidence>
<dbReference type="Proteomes" id="UP001163823">
    <property type="component" value="Chromosome 4"/>
</dbReference>
<feature type="domain" description="Tudor" evidence="1">
    <location>
        <begin position="59"/>
        <end position="115"/>
    </location>
</feature>
<reference evidence="2" key="1">
    <citation type="journal article" date="2023" name="Science">
        <title>Elucidation of the pathway for biosynthesis of saponin adjuvants from the soapbark tree.</title>
        <authorList>
            <person name="Reed J."/>
            <person name="Orme A."/>
            <person name="El-Demerdash A."/>
            <person name="Owen C."/>
            <person name="Martin L.B.B."/>
            <person name="Misra R.C."/>
            <person name="Kikuchi S."/>
            <person name="Rejzek M."/>
            <person name="Martin A.C."/>
            <person name="Harkess A."/>
            <person name="Leebens-Mack J."/>
            <person name="Louveau T."/>
            <person name="Stephenson M.J."/>
            <person name="Osbourn A."/>
        </authorList>
    </citation>
    <scope>NUCLEOTIDE SEQUENCE</scope>
    <source>
        <strain evidence="2">S10</strain>
    </source>
</reference>
<name>A0AAD7Q0B1_QUISA</name>
<dbReference type="CDD" id="cd20401">
    <property type="entry name" value="Tudor_AtPTM-like"/>
    <property type="match status" value="1"/>
</dbReference>
<dbReference type="InterPro" id="IPR047365">
    <property type="entry name" value="Tudor_AtPTM-like"/>
</dbReference>
<proteinExistence type="predicted"/>
<protein>
    <submittedName>
        <fullName evidence="2">Dirigent protein 17-like</fullName>
    </submittedName>
</protein>
<organism evidence="2 3">
    <name type="scientific">Quillaja saponaria</name>
    <name type="common">Soap bark tree</name>
    <dbReference type="NCBI Taxonomy" id="32244"/>
    <lineage>
        <taxon>Eukaryota</taxon>
        <taxon>Viridiplantae</taxon>
        <taxon>Streptophyta</taxon>
        <taxon>Embryophyta</taxon>
        <taxon>Tracheophyta</taxon>
        <taxon>Spermatophyta</taxon>
        <taxon>Magnoliopsida</taxon>
        <taxon>eudicotyledons</taxon>
        <taxon>Gunneridae</taxon>
        <taxon>Pentapetalae</taxon>
        <taxon>rosids</taxon>
        <taxon>fabids</taxon>
        <taxon>Fabales</taxon>
        <taxon>Quillajaceae</taxon>
        <taxon>Quillaja</taxon>
    </lineage>
</organism>
<keyword evidence="3" id="KW-1185">Reference proteome</keyword>
<comment type="caution">
    <text evidence="2">The sequence shown here is derived from an EMBL/GenBank/DDBJ whole genome shotgun (WGS) entry which is preliminary data.</text>
</comment>
<evidence type="ECO:0000259" key="1">
    <source>
        <dbReference type="SMART" id="SM00333"/>
    </source>
</evidence>